<evidence type="ECO:0000313" key="3">
    <source>
        <dbReference type="EMBL" id="CAF1091246.1"/>
    </source>
</evidence>
<feature type="compositionally biased region" description="Low complexity" evidence="1">
    <location>
        <begin position="67"/>
        <end position="83"/>
    </location>
</feature>
<keyword evidence="2" id="KW-1133">Transmembrane helix</keyword>
<keyword evidence="2" id="KW-0472">Membrane</keyword>
<gene>
    <name evidence="3" type="ORF">EDS130_LOCUS19486</name>
    <name evidence="4" type="ORF">XAT740_LOCUS34753</name>
</gene>
<evidence type="ECO:0000256" key="1">
    <source>
        <dbReference type="SAM" id="MobiDB-lite"/>
    </source>
</evidence>
<feature type="region of interest" description="Disordered" evidence="1">
    <location>
        <begin position="1"/>
        <end position="20"/>
    </location>
</feature>
<evidence type="ECO:0000313" key="6">
    <source>
        <dbReference type="Proteomes" id="UP000663852"/>
    </source>
</evidence>
<reference evidence="3" key="1">
    <citation type="submission" date="2021-02" db="EMBL/GenBank/DDBJ databases">
        <authorList>
            <person name="Nowell W R."/>
        </authorList>
    </citation>
    <scope>NUCLEOTIDE SEQUENCE</scope>
</reference>
<evidence type="ECO:0000256" key="2">
    <source>
        <dbReference type="SAM" id="Phobius"/>
    </source>
</evidence>
<protein>
    <submittedName>
        <fullName evidence="3">Uncharacterized protein</fullName>
    </submittedName>
</protein>
<evidence type="ECO:0000313" key="4">
    <source>
        <dbReference type="EMBL" id="CAF1412543.1"/>
    </source>
</evidence>
<keyword evidence="5" id="KW-1185">Reference proteome</keyword>
<accession>A0A814NBN0</accession>
<dbReference type="PRINTS" id="PR01217">
    <property type="entry name" value="PRICHEXTENSN"/>
</dbReference>
<dbReference type="Proteomes" id="UP000663852">
    <property type="component" value="Unassembled WGS sequence"/>
</dbReference>
<dbReference type="AlphaFoldDB" id="A0A814NBN0"/>
<dbReference type="Proteomes" id="UP000663828">
    <property type="component" value="Unassembled WGS sequence"/>
</dbReference>
<dbReference type="EMBL" id="CAJNOJ010000094">
    <property type="protein sequence ID" value="CAF1091246.1"/>
    <property type="molecule type" value="Genomic_DNA"/>
</dbReference>
<dbReference type="OrthoDB" id="49113at2759"/>
<feature type="compositionally biased region" description="Pro residues" evidence="1">
    <location>
        <begin position="98"/>
        <end position="163"/>
    </location>
</feature>
<sequence length="392" mass="43991">MSVVTNSSLLPTTSQSQQGSAQSLSTAEVAGIVAGCIVGTVLIIIICVCASKWRKNNRDKRSKASRRSATSSSPPNPNVVVKNELPILKPITPKPVHRPPPTPKPVHHPPSTPKPVHHPPPTPKPSHHPPPTPKPSHHPPPTPKPSHHPPPTPKPSHHPPPTPKPDDAGSKAFPLSDLCPQSLRTQYSKRILRLDKRYFDFAHNLCFCSHCYPSTKPDRFTVAQSIYTVPRGWTRFGLRVDDTVIANRKLFKQWYTAFYGTSRDNVESIMRNLYVPMHGDKLLSGETFSTHLPDKTHVYTSPSIHYASLRHICPTDVVKMNNEWYDVQIVLECKQNPEGIIKKAGREKNVCQIIPDDQIEWMTSRRSSIVPYGLLIRSRKHRCTKKCNDLHS</sequence>
<name>A0A814NBN0_ADIRI</name>
<feature type="region of interest" description="Disordered" evidence="1">
    <location>
        <begin position="55"/>
        <end position="177"/>
    </location>
</feature>
<feature type="compositionally biased region" description="Basic residues" evidence="1">
    <location>
        <begin position="55"/>
        <end position="66"/>
    </location>
</feature>
<evidence type="ECO:0000313" key="5">
    <source>
        <dbReference type="Proteomes" id="UP000663828"/>
    </source>
</evidence>
<proteinExistence type="predicted"/>
<feature type="transmembrane region" description="Helical" evidence="2">
    <location>
        <begin position="29"/>
        <end position="53"/>
    </location>
</feature>
<organism evidence="3 6">
    <name type="scientific">Adineta ricciae</name>
    <name type="common">Rotifer</name>
    <dbReference type="NCBI Taxonomy" id="249248"/>
    <lineage>
        <taxon>Eukaryota</taxon>
        <taxon>Metazoa</taxon>
        <taxon>Spiralia</taxon>
        <taxon>Gnathifera</taxon>
        <taxon>Rotifera</taxon>
        <taxon>Eurotatoria</taxon>
        <taxon>Bdelloidea</taxon>
        <taxon>Adinetida</taxon>
        <taxon>Adinetidae</taxon>
        <taxon>Adineta</taxon>
    </lineage>
</organism>
<keyword evidence="2" id="KW-0812">Transmembrane</keyword>
<comment type="caution">
    <text evidence="3">The sequence shown here is derived from an EMBL/GenBank/DDBJ whole genome shotgun (WGS) entry which is preliminary data.</text>
</comment>
<dbReference type="EMBL" id="CAJNOR010003424">
    <property type="protein sequence ID" value="CAF1412543.1"/>
    <property type="molecule type" value="Genomic_DNA"/>
</dbReference>